<name>A0AAP9Y4L6_BURGL</name>
<dbReference type="AlphaFoldDB" id="A0AAP9Y4L6"/>
<organism evidence="1 2">
    <name type="scientific">Burkholderia glumae</name>
    <name type="common">Pseudomonas glumae</name>
    <dbReference type="NCBI Taxonomy" id="337"/>
    <lineage>
        <taxon>Bacteria</taxon>
        <taxon>Pseudomonadati</taxon>
        <taxon>Pseudomonadota</taxon>
        <taxon>Betaproteobacteria</taxon>
        <taxon>Burkholderiales</taxon>
        <taxon>Burkholderiaceae</taxon>
        <taxon>Burkholderia</taxon>
    </lineage>
</organism>
<dbReference type="RefSeq" id="WP_042967310.1">
    <property type="nucleotide sequence ID" value="NZ_CP033641.1"/>
</dbReference>
<proteinExistence type="predicted"/>
<dbReference type="GeneID" id="45698345"/>
<accession>A0AAP9Y4L6</accession>
<gene>
    <name evidence="1" type="ORF">I6H06_12920</name>
</gene>
<protein>
    <submittedName>
        <fullName evidence="1">Uncharacterized protein</fullName>
    </submittedName>
</protein>
<dbReference type="Proteomes" id="UP000594892">
    <property type="component" value="Chromosome 2"/>
</dbReference>
<evidence type="ECO:0000313" key="2">
    <source>
        <dbReference type="Proteomes" id="UP000594892"/>
    </source>
</evidence>
<reference evidence="1 2" key="1">
    <citation type="submission" date="2020-12" db="EMBL/GenBank/DDBJ databases">
        <title>FDA dAtabase for Regulatory Grade micrObial Sequences (FDA-ARGOS): Supporting development and validation of Infectious Disease Dx tests.</title>
        <authorList>
            <person name="Minogue T."/>
            <person name="Wolcott M."/>
            <person name="Wasieloski L."/>
            <person name="Aguilar W."/>
            <person name="Moore D."/>
            <person name="Jaissle J."/>
            <person name="Tallon L."/>
            <person name="Sadzewicz L."/>
            <person name="Zhao X."/>
            <person name="Boylan J."/>
            <person name="Ott S."/>
            <person name="Bowen H."/>
            <person name="Vavikolanu K."/>
            <person name="Mehta A."/>
            <person name="Aluvathingal J."/>
            <person name="Nadendla S."/>
            <person name="Yan Y."/>
            <person name="Sichtig H."/>
        </authorList>
    </citation>
    <scope>NUCLEOTIDE SEQUENCE [LARGE SCALE GENOMIC DNA]</scope>
    <source>
        <strain evidence="1 2">FDAARGOS_949</strain>
    </source>
</reference>
<dbReference type="EMBL" id="CP065601">
    <property type="protein sequence ID" value="QPQ93182.1"/>
    <property type="molecule type" value="Genomic_DNA"/>
</dbReference>
<sequence length="85" mass="9838">MTDPLGRHWRHPSPQEILVDDEHAVMSRLTYDELLEYSTTIPAGVYPGKMWKAVYGDRAFLRWFGIVDGRTDVCSNNQRLILLCD</sequence>
<evidence type="ECO:0000313" key="1">
    <source>
        <dbReference type="EMBL" id="QPQ93182.1"/>
    </source>
</evidence>